<name>A0A2I1BT05_ASPN1</name>
<accession>A0A2I1BT05</accession>
<protein>
    <submittedName>
        <fullName evidence="2">Uncharacterized protein</fullName>
    </submittedName>
</protein>
<dbReference type="Proteomes" id="UP000234474">
    <property type="component" value="Unassembled WGS sequence"/>
</dbReference>
<evidence type="ECO:0000313" key="3">
    <source>
        <dbReference type="Proteomes" id="UP000234474"/>
    </source>
</evidence>
<dbReference type="EMBL" id="MSZS01000013">
    <property type="protein sequence ID" value="PKX88525.1"/>
    <property type="molecule type" value="Genomic_DNA"/>
</dbReference>
<evidence type="ECO:0000256" key="1">
    <source>
        <dbReference type="SAM" id="SignalP"/>
    </source>
</evidence>
<sequence>MVSCPTSKATLFLFQSTTCFLPVITAQSDVKMKLEYANMIQHDARLILGLLETCWEGFSSSKLGLCSEPPLNFRNA</sequence>
<dbReference type="VEuPathDB" id="FungiDB:P174DRAFT_446372"/>
<gene>
    <name evidence="2" type="ORF">P174DRAFT_446372</name>
</gene>
<dbReference type="AlphaFoldDB" id="A0A2I1BT05"/>
<organism evidence="2 3">
    <name type="scientific">Aspergillus novofumigatus (strain IBT 16806)</name>
    <dbReference type="NCBI Taxonomy" id="1392255"/>
    <lineage>
        <taxon>Eukaryota</taxon>
        <taxon>Fungi</taxon>
        <taxon>Dikarya</taxon>
        <taxon>Ascomycota</taxon>
        <taxon>Pezizomycotina</taxon>
        <taxon>Eurotiomycetes</taxon>
        <taxon>Eurotiomycetidae</taxon>
        <taxon>Eurotiales</taxon>
        <taxon>Aspergillaceae</taxon>
        <taxon>Aspergillus</taxon>
        <taxon>Aspergillus subgen. Fumigati</taxon>
    </lineage>
</organism>
<dbReference type="OrthoDB" id="10343143at2759"/>
<comment type="caution">
    <text evidence="2">The sequence shown here is derived from an EMBL/GenBank/DDBJ whole genome shotgun (WGS) entry which is preliminary data.</text>
</comment>
<keyword evidence="1" id="KW-0732">Signal</keyword>
<feature type="signal peptide" evidence="1">
    <location>
        <begin position="1"/>
        <end position="26"/>
    </location>
</feature>
<reference evidence="3" key="1">
    <citation type="journal article" date="2018" name="Proc. Natl. Acad. Sci. U.S.A.">
        <title>Linking secondary metabolites to gene clusters through genome sequencing of six diverse Aspergillus species.</title>
        <authorList>
            <person name="Kaerboelling I."/>
            <person name="Vesth T.C."/>
            <person name="Frisvad J.C."/>
            <person name="Nybo J.L."/>
            <person name="Theobald S."/>
            <person name="Kuo A."/>
            <person name="Bowyer P."/>
            <person name="Matsuda Y."/>
            <person name="Mondo S."/>
            <person name="Lyhne E.K."/>
            <person name="Kogle M.E."/>
            <person name="Clum A."/>
            <person name="Lipzen A."/>
            <person name="Salamov A."/>
            <person name="Ngan C.Y."/>
            <person name="Daum C."/>
            <person name="Chiniquy J."/>
            <person name="Barry K."/>
            <person name="LaButti K."/>
            <person name="Haridas S."/>
            <person name="Simmons B.A."/>
            <person name="Magnuson J.K."/>
            <person name="Mortensen U.H."/>
            <person name="Larsen T.O."/>
            <person name="Grigoriev I.V."/>
            <person name="Baker S.E."/>
            <person name="Andersen M.R."/>
        </authorList>
    </citation>
    <scope>NUCLEOTIDE SEQUENCE [LARGE SCALE GENOMIC DNA]</scope>
    <source>
        <strain evidence="3">IBT 16806</strain>
    </source>
</reference>
<keyword evidence="3" id="KW-1185">Reference proteome</keyword>
<dbReference type="RefSeq" id="XP_024677120.1">
    <property type="nucleotide sequence ID" value="XM_024828564.1"/>
</dbReference>
<feature type="chain" id="PRO_5014148783" evidence="1">
    <location>
        <begin position="27"/>
        <end position="76"/>
    </location>
</feature>
<evidence type="ECO:0000313" key="2">
    <source>
        <dbReference type="EMBL" id="PKX88525.1"/>
    </source>
</evidence>
<proteinExistence type="predicted"/>
<dbReference type="GeneID" id="36535890"/>